<feature type="transmembrane region" description="Helical" evidence="2">
    <location>
        <begin position="103"/>
        <end position="124"/>
    </location>
</feature>
<dbReference type="AlphaFoldDB" id="A0A9D1NDA7"/>
<feature type="compositionally biased region" description="Low complexity" evidence="1">
    <location>
        <begin position="649"/>
        <end position="663"/>
    </location>
</feature>
<feature type="transmembrane region" description="Helical" evidence="2">
    <location>
        <begin position="145"/>
        <end position="170"/>
    </location>
</feature>
<name>A0A9D1NDA7_9FIRM</name>
<evidence type="ECO:0000256" key="1">
    <source>
        <dbReference type="SAM" id="MobiDB-lite"/>
    </source>
</evidence>
<dbReference type="Proteomes" id="UP000886861">
    <property type="component" value="Unassembled WGS sequence"/>
</dbReference>
<feature type="compositionally biased region" description="Low complexity" evidence="1">
    <location>
        <begin position="620"/>
        <end position="632"/>
    </location>
</feature>
<feature type="transmembrane region" description="Helical" evidence="2">
    <location>
        <begin position="440"/>
        <end position="461"/>
    </location>
</feature>
<sequence>MFNLISSLGIGAGQSIWNIIINIFSFIPKLMYLITTSFFSILDVLQLLFRKLAGLDSYYIQTGGIESAGDIISGGQTVQQTGDIVEEFILGIFTNKYPILYNVFWSFIILGVVMLFLTTLIALIRNEYTPEKDGSNSKSKVIGRSIKALLSFAIVPVVVFFGVYLCNILLRALDAITSGSSTDALGMPTTNLAQYSRSDEGGGDSYIAYSLFGIKIATNTTPFSGVAFKASAYRANRARLSDEFVQLLNNDQGSDNYITNWSGTFIGPDAETVATYIDNAFANNVQFSNPQKLSYNTTYQKTNNVTAVDIISGSDILLASTVAFRTLDRYRVGVVWYYYDLWQFDFLVAWAIVISMLTVFINIIFGLMKRFFEVIGLFLVSPPVVALMPLDDGAAFGKWKGRFISKMLGAYGAVVGMNIMFIILPYIYRIKFFNIGIVDAIIQSLFIIVGLVSVKSFIALMSEIAGGDDVQKAGGEIAKEVGATVQKAGAAAVKVAGLATGFGMATSAVGWAGSALATNVGYDNRQESRQARIDSLNRDIAEGNGDADALRNERNEIQNDMQAATNRHNERLERREDRRHNREQRRFNRRFYNQEDVSNWAAANDYQLSPGLQPSDEATDTGSVTGGATSSGTGTGASAGGGIGGAGGSAPATGGATPSGAPVVGAARARGGFRRFASRAGRNLARSGLNLLKGMGGLFMDVWKGTDFYKGWDEAGGGDGIMIYARGGGAGDVKAYRAAKDHYKARAAAAAVEGAGEFLRDPNGNLIPERNADGTVRRELRPRLDASGNPERDAYGEVIMDPTGPVIYQRGNRNPNAGTWDIR</sequence>
<dbReference type="EMBL" id="DVOJ01000001">
    <property type="protein sequence ID" value="HIV00992.1"/>
    <property type="molecule type" value="Genomic_DNA"/>
</dbReference>
<gene>
    <name evidence="3" type="ORF">IAA62_00295</name>
</gene>
<organism evidence="3 4">
    <name type="scientific">Candidatus Caccopulliclostridium gallistercoris</name>
    <dbReference type="NCBI Taxonomy" id="2840719"/>
    <lineage>
        <taxon>Bacteria</taxon>
        <taxon>Bacillati</taxon>
        <taxon>Bacillota</taxon>
        <taxon>Clostridia</taxon>
        <taxon>Candidatus Caccopulliclostridium</taxon>
    </lineage>
</organism>
<reference evidence="3" key="2">
    <citation type="journal article" date="2021" name="PeerJ">
        <title>Extensive microbial diversity within the chicken gut microbiome revealed by metagenomics and culture.</title>
        <authorList>
            <person name="Gilroy R."/>
            <person name="Ravi A."/>
            <person name="Getino M."/>
            <person name="Pursley I."/>
            <person name="Horton D.L."/>
            <person name="Alikhan N.F."/>
            <person name="Baker D."/>
            <person name="Gharbi K."/>
            <person name="Hall N."/>
            <person name="Watson M."/>
            <person name="Adriaenssens E.M."/>
            <person name="Foster-Nyarko E."/>
            <person name="Jarju S."/>
            <person name="Secka A."/>
            <person name="Antonio M."/>
            <person name="Oren A."/>
            <person name="Chaudhuri R.R."/>
            <person name="La Ragione R."/>
            <person name="Hildebrand F."/>
            <person name="Pallen M.J."/>
        </authorList>
    </citation>
    <scope>NUCLEOTIDE SEQUENCE</scope>
    <source>
        <strain evidence="3">CHK186-9395</strain>
    </source>
</reference>
<feature type="transmembrane region" description="Helical" evidence="2">
    <location>
        <begin position="346"/>
        <end position="365"/>
    </location>
</feature>
<evidence type="ECO:0000313" key="3">
    <source>
        <dbReference type="EMBL" id="HIV00992.1"/>
    </source>
</evidence>
<dbReference type="NCBIfam" id="NF045848">
    <property type="entry name" value="MMCAP2_0566_fam"/>
    <property type="match status" value="1"/>
</dbReference>
<reference evidence="3" key="1">
    <citation type="submission" date="2020-10" db="EMBL/GenBank/DDBJ databases">
        <authorList>
            <person name="Gilroy R."/>
        </authorList>
    </citation>
    <scope>NUCLEOTIDE SEQUENCE</scope>
    <source>
        <strain evidence="3">CHK186-9395</strain>
    </source>
</reference>
<proteinExistence type="predicted"/>
<feature type="transmembrane region" description="Helical" evidence="2">
    <location>
        <begin position="372"/>
        <end position="390"/>
    </location>
</feature>
<feature type="compositionally biased region" description="Gly residues" evidence="1">
    <location>
        <begin position="633"/>
        <end position="648"/>
    </location>
</feature>
<evidence type="ECO:0000256" key="2">
    <source>
        <dbReference type="SAM" id="Phobius"/>
    </source>
</evidence>
<feature type="region of interest" description="Disordered" evidence="1">
    <location>
        <begin position="557"/>
        <end position="590"/>
    </location>
</feature>
<feature type="region of interest" description="Disordered" evidence="1">
    <location>
        <begin position="607"/>
        <end position="663"/>
    </location>
</feature>
<feature type="compositionally biased region" description="Basic and acidic residues" evidence="1">
    <location>
        <begin position="567"/>
        <end position="586"/>
    </location>
</feature>
<keyword evidence="2" id="KW-1133">Transmembrane helix</keyword>
<keyword evidence="2" id="KW-0812">Transmembrane</keyword>
<keyword evidence="2" id="KW-0472">Membrane</keyword>
<accession>A0A9D1NDA7</accession>
<evidence type="ECO:0000313" key="4">
    <source>
        <dbReference type="Proteomes" id="UP000886861"/>
    </source>
</evidence>
<feature type="transmembrane region" description="Helical" evidence="2">
    <location>
        <begin position="410"/>
        <end position="428"/>
    </location>
</feature>
<feature type="transmembrane region" description="Helical" evidence="2">
    <location>
        <begin position="30"/>
        <end position="49"/>
    </location>
</feature>
<protein>
    <submittedName>
        <fullName evidence="3">Uncharacterized protein</fullName>
    </submittedName>
</protein>
<comment type="caution">
    <text evidence="3">The sequence shown here is derived from an EMBL/GenBank/DDBJ whole genome shotgun (WGS) entry which is preliminary data.</text>
</comment>